<evidence type="ECO:0000256" key="9">
    <source>
        <dbReference type="SAM" id="MobiDB-lite"/>
    </source>
</evidence>
<dbReference type="EMBL" id="BNJQ01000006">
    <property type="protein sequence ID" value="GHP03878.1"/>
    <property type="molecule type" value="Genomic_DNA"/>
</dbReference>
<dbReference type="AlphaFoldDB" id="A0A7S3E1W7"/>
<keyword evidence="3 10" id="KW-0812">Transmembrane</keyword>
<reference evidence="12" key="2">
    <citation type="submission" date="2021-01" db="EMBL/GenBank/DDBJ databases">
        <authorList>
            <person name="Corre E."/>
            <person name="Pelletier E."/>
            <person name="Niang G."/>
            <person name="Scheremetjew M."/>
            <person name="Finn R."/>
            <person name="Kale V."/>
            <person name="Holt S."/>
            <person name="Cochrane G."/>
            <person name="Meng A."/>
            <person name="Brown T."/>
            <person name="Cohen L."/>
        </authorList>
    </citation>
    <scope>NUCLEOTIDE SEQUENCE</scope>
    <source>
        <strain evidence="12">RCC2336</strain>
    </source>
</reference>
<dbReference type="CDD" id="cd15853">
    <property type="entry name" value="SNARE_Bet1"/>
    <property type="match status" value="1"/>
</dbReference>
<comment type="subcellular location">
    <subcellularLocation>
        <location evidence="8">Endomembrane system</location>
        <topology evidence="8">Single-pass type IV membrane protein</topology>
    </subcellularLocation>
    <subcellularLocation>
        <location evidence="1">Golgi apparatus membrane</location>
    </subcellularLocation>
</comment>
<proteinExistence type="predicted"/>
<dbReference type="EMBL" id="HBHV01004175">
    <property type="protein sequence ID" value="CAE0013759.1"/>
    <property type="molecule type" value="Transcribed_RNA"/>
</dbReference>
<dbReference type="OrthoDB" id="261831at2759"/>
<evidence type="ECO:0000313" key="12">
    <source>
        <dbReference type="EMBL" id="CAE0013759.1"/>
    </source>
</evidence>
<evidence type="ECO:0000313" key="15">
    <source>
        <dbReference type="Proteomes" id="UP000660262"/>
    </source>
</evidence>
<dbReference type="SUPFAM" id="SSF58038">
    <property type="entry name" value="SNARE fusion complex"/>
    <property type="match status" value="1"/>
</dbReference>
<reference evidence="14" key="1">
    <citation type="submission" date="2020-10" db="EMBL/GenBank/DDBJ databases">
        <title>Unveiling of a novel bifunctional photoreceptor, Dualchrome1, isolated from a cosmopolitan green alga.</title>
        <authorList>
            <person name="Suzuki S."/>
            <person name="Kawachi M."/>
        </authorList>
    </citation>
    <scope>NUCLEOTIDE SEQUENCE</scope>
    <source>
        <strain evidence="14">NIES 2893</strain>
    </source>
</reference>
<keyword evidence="15" id="KW-1185">Reference proteome</keyword>
<evidence type="ECO:0000259" key="11">
    <source>
        <dbReference type="PROSITE" id="PS50192"/>
    </source>
</evidence>
<accession>A0A7S3E1W7</accession>
<dbReference type="PANTHER" id="PTHR12791">
    <property type="entry name" value="GOLGI SNARE BET1-RELATED"/>
    <property type="match status" value="1"/>
</dbReference>
<evidence type="ECO:0000256" key="8">
    <source>
        <dbReference type="ARBA" id="ARBA00046280"/>
    </source>
</evidence>
<name>A0A7S3E1W7_9CHLO</name>
<evidence type="ECO:0000256" key="6">
    <source>
        <dbReference type="ARBA" id="ARBA00023034"/>
    </source>
</evidence>
<dbReference type="Proteomes" id="UP000660262">
    <property type="component" value="Unassembled WGS sequence"/>
</dbReference>
<keyword evidence="5 10" id="KW-1133">Transmembrane helix</keyword>
<evidence type="ECO:0000256" key="4">
    <source>
        <dbReference type="ARBA" id="ARBA00022927"/>
    </source>
</evidence>
<feature type="region of interest" description="Disordered" evidence="9">
    <location>
        <begin position="1"/>
        <end position="52"/>
    </location>
</feature>
<dbReference type="GO" id="GO:0015031">
    <property type="term" value="P:protein transport"/>
    <property type="evidence" value="ECO:0007669"/>
    <property type="project" value="UniProtKB-KW"/>
</dbReference>
<evidence type="ECO:0000256" key="3">
    <source>
        <dbReference type="ARBA" id="ARBA00022692"/>
    </source>
</evidence>
<evidence type="ECO:0000256" key="10">
    <source>
        <dbReference type="SAM" id="Phobius"/>
    </source>
</evidence>
<feature type="domain" description="T-SNARE coiled-coil homology" evidence="11">
    <location>
        <begin position="49"/>
        <end position="111"/>
    </location>
</feature>
<keyword evidence="4" id="KW-0653">Protein transport</keyword>
<sequence>MSLGKRTVPSFMAGGGGGGGAGAAHAHNNGASTSDADLDVGPSMGYDAEAAEAENDRVAGQLGDRVRLLRSITKDIHDEVESQNRLLDNLGGGMDSVRAAIGGTIDRVTRAFATKENRLLLYVAGGTALVLFVLYYAMRGSSS</sequence>
<feature type="compositionally biased region" description="Gly residues" evidence="9">
    <location>
        <begin position="13"/>
        <end position="22"/>
    </location>
</feature>
<evidence type="ECO:0000256" key="7">
    <source>
        <dbReference type="ARBA" id="ARBA00023136"/>
    </source>
</evidence>
<protein>
    <recommendedName>
        <fullName evidence="11">t-SNARE coiled-coil homology domain-containing protein</fullName>
    </recommendedName>
</protein>
<organism evidence="12">
    <name type="scientific">Pycnococcus provasolii</name>
    <dbReference type="NCBI Taxonomy" id="41880"/>
    <lineage>
        <taxon>Eukaryota</taxon>
        <taxon>Viridiplantae</taxon>
        <taxon>Chlorophyta</taxon>
        <taxon>Pseudoscourfieldiophyceae</taxon>
        <taxon>Pseudoscourfieldiales</taxon>
        <taxon>Pycnococcaceae</taxon>
        <taxon>Pycnococcus</taxon>
    </lineage>
</organism>
<evidence type="ECO:0000256" key="1">
    <source>
        <dbReference type="ARBA" id="ARBA00004394"/>
    </source>
</evidence>
<dbReference type="Gene3D" id="1.20.5.110">
    <property type="match status" value="1"/>
</dbReference>
<keyword evidence="7 10" id="KW-0472">Membrane</keyword>
<feature type="transmembrane region" description="Helical" evidence="10">
    <location>
        <begin position="119"/>
        <end position="138"/>
    </location>
</feature>
<evidence type="ECO:0000256" key="2">
    <source>
        <dbReference type="ARBA" id="ARBA00022448"/>
    </source>
</evidence>
<dbReference type="SMART" id="SM00397">
    <property type="entry name" value="t_SNARE"/>
    <property type="match status" value="1"/>
</dbReference>
<keyword evidence="6" id="KW-0333">Golgi apparatus</keyword>
<evidence type="ECO:0000313" key="14">
    <source>
        <dbReference type="EMBL" id="GHP03878.1"/>
    </source>
</evidence>
<evidence type="ECO:0000256" key="5">
    <source>
        <dbReference type="ARBA" id="ARBA00022989"/>
    </source>
</evidence>
<dbReference type="InterPro" id="IPR039899">
    <property type="entry name" value="BET1_SNARE"/>
</dbReference>
<dbReference type="GO" id="GO:0000139">
    <property type="term" value="C:Golgi membrane"/>
    <property type="evidence" value="ECO:0007669"/>
    <property type="project" value="UniProtKB-SubCell"/>
</dbReference>
<dbReference type="EMBL" id="HBHV01004176">
    <property type="protein sequence ID" value="CAE0013761.1"/>
    <property type="molecule type" value="Transcribed_RNA"/>
</dbReference>
<gene>
    <name evidence="12" type="ORF">PPRO1316_LOCUS2866</name>
    <name evidence="13" type="ORF">PPRO1316_LOCUS2867</name>
    <name evidence="14" type="ORF">PPROV_000263200</name>
</gene>
<dbReference type="InterPro" id="IPR000727">
    <property type="entry name" value="T_SNARE_dom"/>
</dbReference>
<evidence type="ECO:0000313" key="13">
    <source>
        <dbReference type="EMBL" id="CAE0013761.1"/>
    </source>
</evidence>
<dbReference type="PROSITE" id="PS50192">
    <property type="entry name" value="T_SNARE"/>
    <property type="match status" value="1"/>
</dbReference>
<keyword evidence="2" id="KW-0813">Transport</keyword>